<dbReference type="InterPro" id="IPR036286">
    <property type="entry name" value="LexA/Signal_pep-like_sf"/>
</dbReference>
<dbReference type="EMBL" id="OCNF01000014">
    <property type="protein sequence ID" value="SOD69322.1"/>
    <property type="molecule type" value="Genomic_DNA"/>
</dbReference>
<keyword evidence="6" id="KW-1185">Reference proteome</keyword>
<gene>
    <name evidence="5" type="ORF">SAMN02746062_01622</name>
</gene>
<dbReference type="InterPro" id="IPR010982">
    <property type="entry name" value="Lambda_DNA-bd_dom_sf"/>
</dbReference>
<reference evidence="5 6" key="1">
    <citation type="submission" date="2017-09" db="EMBL/GenBank/DDBJ databases">
        <authorList>
            <person name="Ehlers B."/>
            <person name="Leendertz F.H."/>
        </authorList>
    </citation>
    <scope>NUCLEOTIDE SEQUENCE [LARGE SCALE GENOMIC DNA]</scope>
    <source>
        <strain evidence="5 6">DSM 16848</strain>
    </source>
</reference>
<dbReference type="Pfam" id="PF01381">
    <property type="entry name" value="HTH_3"/>
    <property type="match status" value="1"/>
</dbReference>
<dbReference type="PANTHER" id="PTHR40661:SF3">
    <property type="entry name" value="FELS-1 PROPHAGE TRANSCRIPTIONAL REGULATOR"/>
    <property type="match status" value="1"/>
</dbReference>
<dbReference type="GO" id="GO:0003677">
    <property type="term" value="F:DNA binding"/>
    <property type="evidence" value="ECO:0007669"/>
    <property type="project" value="UniProtKB-KW"/>
</dbReference>
<evidence type="ECO:0000313" key="5">
    <source>
        <dbReference type="EMBL" id="SOD69322.1"/>
    </source>
</evidence>
<dbReference type="Proteomes" id="UP000219669">
    <property type="component" value="Unassembled WGS sequence"/>
</dbReference>
<dbReference type="Gene3D" id="2.10.109.10">
    <property type="entry name" value="Umud Fragment, subunit A"/>
    <property type="match status" value="1"/>
</dbReference>
<evidence type="ECO:0000313" key="6">
    <source>
        <dbReference type="Proteomes" id="UP000219669"/>
    </source>
</evidence>
<dbReference type="SUPFAM" id="SSF51306">
    <property type="entry name" value="LexA/Signal peptidase"/>
    <property type="match status" value="1"/>
</dbReference>
<evidence type="ECO:0000259" key="4">
    <source>
        <dbReference type="PROSITE" id="PS50943"/>
    </source>
</evidence>
<dbReference type="CDD" id="cd06462">
    <property type="entry name" value="Peptidase_S24_S26"/>
    <property type="match status" value="1"/>
</dbReference>
<organism evidence="5 6">
    <name type="scientific">Alysiella filiformis DSM 16848</name>
    <dbReference type="NCBI Taxonomy" id="1120981"/>
    <lineage>
        <taxon>Bacteria</taxon>
        <taxon>Pseudomonadati</taxon>
        <taxon>Pseudomonadota</taxon>
        <taxon>Betaproteobacteria</taxon>
        <taxon>Neisseriales</taxon>
        <taxon>Neisseriaceae</taxon>
        <taxon>Alysiella</taxon>
    </lineage>
</organism>
<dbReference type="PROSITE" id="PS50943">
    <property type="entry name" value="HTH_CROC1"/>
    <property type="match status" value="1"/>
</dbReference>
<keyword evidence="1" id="KW-0805">Transcription regulation</keyword>
<sequence>MGTSFAERVKERRTELALSQSALAKRAKVSQGTIAQIELGLSQGSGKIVDLALALGVSPEWLLYGKNPPHTLTQSPHPSHSDFITHTNSDMGLKKTFCLSKYWDCDYLDFIKANDESMSPTITIFDDVIFNRLETNKTENGIFVIKRTSGTIIIRRLILDSQRWLYRSDNLDKTRYSDVFENVGDEILGKVIWRGGGNSFN</sequence>
<name>A0A286EEI7_9NEIS</name>
<proteinExistence type="predicted"/>
<dbReference type="SMART" id="SM00530">
    <property type="entry name" value="HTH_XRE"/>
    <property type="match status" value="1"/>
</dbReference>
<protein>
    <submittedName>
        <fullName evidence="5">Peptidase S24-like</fullName>
    </submittedName>
</protein>
<dbReference type="InterPro" id="IPR001387">
    <property type="entry name" value="Cro/C1-type_HTH"/>
</dbReference>
<evidence type="ECO:0000256" key="1">
    <source>
        <dbReference type="ARBA" id="ARBA00023015"/>
    </source>
</evidence>
<dbReference type="AlphaFoldDB" id="A0A286EEI7"/>
<dbReference type="OrthoDB" id="9791537at2"/>
<evidence type="ECO:0000256" key="3">
    <source>
        <dbReference type="ARBA" id="ARBA00023163"/>
    </source>
</evidence>
<keyword evidence="3" id="KW-0804">Transcription</keyword>
<keyword evidence="2" id="KW-0238">DNA-binding</keyword>
<accession>A0A286EEI7</accession>
<dbReference type="PANTHER" id="PTHR40661">
    <property type="match status" value="1"/>
</dbReference>
<dbReference type="CDD" id="cd00093">
    <property type="entry name" value="HTH_XRE"/>
    <property type="match status" value="1"/>
</dbReference>
<dbReference type="SUPFAM" id="SSF47413">
    <property type="entry name" value="lambda repressor-like DNA-binding domains"/>
    <property type="match status" value="1"/>
</dbReference>
<evidence type="ECO:0000256" key="2">
    <source>
        <dbReference type="ARBA" id="ARBA00023125"/>
    </source>
</evidence>
<feature type="domain" description="HTH cro/C1-type" evidence="4">
    <location>
        <begin position="9"/>
        <end position="62"/>
    </location>
</feature>
<dbReference type="RefSeq" id="WP_097114636.1">
    <property type="nucleotide sequence ID" value="NZ_CP083931.1"/>
</dbReference>
<dbReference type="Gene3D" id="1.10.260.40">
    <property type="entry name" value="lambda repressor-like DNA-binding domains"/>
    <property type="match status" value="1"/>
</dbReference>